<evidence type="ECO:0000313" key="4">
    <source>
        <dbReference type="EMBL" id="OGH89097.1"/>
    </source>
</evidence>
<sequence>MADFHLQLETKKFLFVIFQKQKYANDIIFKKIIFWNFPMKDIGEAEKVWQKTKDCVNEGRYEDLPKIAESNVTHVRPHGENALDTTETPQGTMEMKKCFWLNAKYIQQALEI</sequence>
<reference evidence="4 5" key="1">
    <citation type="journal article" date="2016" name="Nat. Commun.">
        <title>Thousands of microbial genomes shed light on interconnected biogeochemical processes in an aquifer system.</title>
        <authorList>
            <person name="Anantharaman K."/>
            <person name="Brown C.T."/>
            <person name="Hug L.A."/>
            <person name="Sharon I."/>
            <person name="Castelle C.J."/>
            <person name="Probst A.J."/>
            <person name="Thomas B.C."/>
            <person name="Singh A."/>
            <person name="Wilkins M.J."/>
            <person name="Karaoz U."/>
            <person name="Brodie E.L."/>
            <person name="Williams K.H."/>
            <person name="Hubbard S.S."/>
            <person name="Banfield J.F."/>
        </authorList>
    </citation>
    <scope>NUCLEOTIDE SEQUENCE [LARGE SCALE GENOMIC DNA]</scope>
</reference>
<keyword evidence="3" id="KW-0378">Hydrolase</keyword>
<evidence type="ECO:0000256" key="3">
    <source>
        <dbReference type="ARBA" id="ARBA00022801"/>
    </source>
</evidence>
<dbReference type="Gene3D" id="3.40.600.10">
    <property type="entry name" value="DNA mismatch repair MutH/Restriction endonuclease, type II"/>
    <property type="match status" value="1"/>
</dbReference>
<evidence type="ECO:0000313" key="5">
    <source>
        <dbReference type="Proteomes" id="UP000178490"/>
    </source>
</evidence>
<keyword evidence="1" id="KW-0540">Nuclease</keyword>
<dbReference type="GO" id="GO:0004519">
    <property type="term" value="F:endonuclease activity"/>
    <property type="evidence" value="ECO:0007669"/>
    <property type="project" value="UniProtKB-KW"/>
</dbReference>
<dbReference type="InterPro" id="IPR011335">
    <property type="entry name" value="Restrct_endonuc-II-like"/>
</dbReference>
<dbReference type="GO" id="GO:0003677">
    <property type="term" value="F:DNA binding"/>
    <property type="evidence" value="ECO:0007669"/>
    <property type="project" value="InterPro"/>
</dbReference>
<protein>
    <submittedName>
        <fullName evidence="4">Uncharacterized protein</fullName>
    </submittedName>
</protein>
<name>A0A1F6NYU6_9BACT</name>
<dbReference type="SUPFAM" id="SSF52980">
    <property type="entry name" value="Restriction endonuclease-like"/>
    <property type="match status" value="1"/>
</dbReference>
<evidence type="ECO:0000256" key="1">
    <source>
        <dbReference type="ARBA" id="ARBA00022722"/>
    </source>
</evidence>
<dbReference type="EMBL" id="MFRC01000045">
    <property type="protein sequence ID" value="OGH89097.1"/>
    <property type="molecule type" value="Genomic_DNA"/>
</dbReference>
<gene>
    <name evidence="4" type="ORF">A2537_01575</name>
</gene>
<dbReference type="AlphaFoldDB" id="A0A1F6NYU6"/>
<accession>A0A1F6NYU6</accession>
<dbReference type="GO" id="GO:0016787">
    <property type="term" value="F:hydrolase activity"/>
    <property type="evidence" value="ECO:0007669"/>
    <property type="project" value="UniProtKB-KW"/>
</dbReference>
<proteinExistence type="predicted"/>
<comment type="caution">
    <text evidence="4">The sequence shown here is derived from an EMBL/GenBank/DDBJ whole genome shotgun (WGS) entry which is preliminary data.</text>
</comment>
<dbReference type="InterPro" id="IPR037057">
    <property type="entry name" value="DNA_rep_MutH/T2_RE_sf"/>
</dbReference>
<evidence type="ECO:0000256" key="2">
    <source>
        <dbReference type="ARBA" id="ARBA00022759"/>
    </source>
</evidence>
<keyword evidence="2" id="KW-0255">Endonuclease</keyword>
<organism evidence="4 5">
    <name type="scientific">Candidatus Magasanikbacteria bacterium RIFOXYD2_FULL_36_9</name>
    <dbReference type="NCBI Taxonomy" id="1798707"/>
    <lineage>
        <taxon>Bacteria</taxon>
        <taxon>Candidatus Magasanikiibacteriota</taxon>
    </lineage>
</organism>
<dbReference type="CDD" id="cd22355">
    <property type="entry name" value="Sau3AI_C"/>
    <property type="match status" value="1"/>
</dbReference>
<dbReference type="Proteomes" id="UP000178490">
    <property type="component" value="Unassembled WGS sequence"/>
</dbReference>